<keyword evidence="2" id="KW-1185">Reference proteome</keyword>
<accession>A0ABP1WL91</accession>
<evidence type="ECO:0008006" key="3">
    <source>
        <dbReference type="Google" id="ProtNLM"/>
    </source>
</evidence>
<reference evidence="1 2" key="1">
    <citation type="journal article" date="2014" name="Int. J. Syst. Evol. Microbiol.">
        <title>Complete genome of a new Firmicutes species belonging to the dominant human colonic microbiota ('Ruminococcus bicirculans') reveals two chromosomes and a selective capacity to utilize plant glucans.</title>
        <authorList>
            <consortium name="NISC Comparative Sequencing Program"/>
            <person name="Wegmann U."/>
            <person name="Louis P."/>
            <person name="Goesmann A."/>
            <person name="Henrissat B."/>
            <person name="Duncan S.H."/>
            <person name="Flint H.J."/>
        </authorList>
    </citation>
    <scope>NUCLEOTIDE SEQUENCE [LARGE SCALE GENOMIC DNA]</scope>
    <source>
        <strain evidence="1 2">80/3</strain>
    </source>
</reference>
<proteinExistence type="predicted"/>
<dbReference type="RefSeq" id="WP_051706633.1">
    <property type="nucleotide sequence ID" value="NZ_DAWEQM010000036.1"/>
</dbReference>
<dbReference type="SUPFAM" id="SSF55874">
    <property type="entry name" value="ATPase domain of HSP90 chaperone/DNA topoisomerase II/histidine kinase"/>
    <property type="match status" value="1"/>
</dbReference>
<organism evidence="1 2">
    <name type="scientific">Ruminococcus bicirculans</name>
    <name type="common">ex Wegman et al. 2014</name>
    <dbReference type="NCBI Taxonomy" id="1160721"/>
    <lineage>
        <taxon>Bacteria</taxon>
        <taxon>Bacillati</taxon>
        <taxon>Bacillota</taxon>
        <taxon>Clostridia</taxon>
        <taxon>Eubacteriales</taxon>
        <taxon>Oscillospiraceae</taxon>
        <taxon>Ruminococcus</taxon>
    </lineage>
</organism>
<gene>
    <name evidence="1" type="ORF">RBI_I01497</name>
</gene>
<evidence type="ECO:0000313" key="2">
    <source>
        <dbReference type="Proteomes" id="UP000027600"/>
    </source>
</evidence>
<dbReference type="EMBL" id="HF545616">
    <property type="protein sequence ID" value="CCO05199.1"/>
    <property type="molecule type" value="Genomic_DNA"/>
</dbReference>
<evidence type="ECO:0000313" key="1">
    <source>
        <dbReference type="EMBL" id="CCO05199.1"/>
    </source>
</evidence>
<name>A0ABP1WL91_9FIRM</name>
<sequence>MSKPITSIPSANILLSSLRSVGYTPETAIADIVDNSLSANASAITIEFNWQEQVIIISDNGDGMSEQELLKSMNIGSSDPLNSRSIHDLGRFGMGMKTASFSLGKKLTVLAKTSGIINNASWDLDYVRKEDKWQILVEERSSLSIQQLSNRISEYDNGTVVCISNIDKVISSNSANEKKKFYKMIDNVKNHLSLVFHRFMESGKMSIIVNRTPLTPWNPFIPDNKARQELEPEEVNENGHKVVIRPYVLPHKTKFANDDEVRAAGGYKGWLHHQGFYVYRNKRLIIYGTWFGLFKKEMSFNLARIQLDIYSDSDFDWQIDIKKSKAVPPAYTDDIIRIAAEKATKQSVKVYNSRGTYSDRKGNAHAPQLSYVWEQRKDSRGSYSFFLNKKHTLLNKLKITLSAEQKELLNAYLNLVEKCSPMELSGVNDMSVSKGVLPENEYNELAYQAKRLISTLTINGSSKEETGSLLQQLPDYSALMDDFDNIYMEACNGTK</sequence>
<protein>
    <recommendedName>
        <fullName evidence="3">ATPase</fullName>
    </recommendedName>
</protein>
<dbReference type="InterPro" id="IPR036890">
    <property type="entry name" value="HATPase_C_sf"/>
</dbReference>
<dbReference type="Gene3D" id="3.30.565.10">
    <property type="entry name" value="Histidine kinase-like ATPase, C-terminal domain"/>
    <property type="match status" value="1"/>
</dbReference>
<dbReference type="Pfam" id="PF13589">
    <property type="entry name" value="HATPase_c_3"/>
    <property type="match status" value="1"/>
</dbReference>
<dbReference type="Proteomes" id="UP000027600">
    <property type="component" value="Chromosome I"/>
</dbReference>